<reference evidence="2 3" key="1">
    <citation type="submission" date="2014-08" db="EMBL/GenBank/DDBJ databases">
        <authorList>
            <person name="Wibberg D."/>
        </authorList>
    </citation>
    <scope>NUCLEOTIDE SEQUENCE [LARGE SCALE GENOMIC DNA]</scope>
    <source>
        <strain evidence="3">ING2-E5B</strain>
    </source>
</reference>
<dbReference type="KEGG" id="pbt:ING2E5B_1585"/>
<dbReference type="GO" id="GO:0003824">
    <property type="term" value="F:catalytic activity"/>
    <property type="evidence" value="ECO:0007669"/>
    <property type="project" value="InterPro"/>
</dbReference>
<dbReference type="Proteomes" id="UP000032417">
    <property type="component" value="Chromosome 1"/>
</dbReference>
<dbReference type="HOGENOM" id="CLU_707603_0_0_10"/>
<dbReference type="SUPFAM" id="SSF89550">
    <property type="entry name" value="PHP domain-like"/>
    <property type="match status" value="1"/>
</dbReference>
<evidence type="ECO:0000313" key="2">
    <source>
        <dbReference type="EMBL" id="CEA16333.1"/>
    </source>
</evidence>
<proteinExistence type="predicted"/>
<protein>
    <recommendedName>
        <fullName evidence="1">PHP domain-containing protein</fullName>
    </recommendedName>
</protein>
<dbReference type="AlphaFoldDB" id="A0A098C1P2"/>
<dbReference type="Gene3D" id="1.10.150.650">
    <property type="match status" value="1"/>
</dbReference>
<gene>
    <name evidence="2" type="ORF">ING2E5B_1585</name>
</gene>
<evidence type="ECO:0000259" key="1">
    <source>
        <dbReference type="Pfam" id="PF02811"/>
    </source>
</evidence>
<feature type="domain" description="PHP" evidence="1">
    <location>
        <begin position="6"/>
        <end position="104"/>
    </location>
</feature>
<organism evidence="2 3">
    <name type="scientific">Fermentimonas caenicola</name>
    <dbReference type="NCBI Taxonomy" id="1562970"/>
    <lineage>
        <taxon>Bacteria</taxon>
        <taxon>Pseudomonadati</taxon>
        <taxon>Bacteroidota</taxon>
        <taxon>Bacteroidia</taxon>
        <taxon>Bacteroidales</taxon>
        <taxon>Dysgonomonadaceae</taxon>
        <taxon>Fermentimonas</taxon>
    </lineage>
</organism>
<keyword evidence="3" id="KW-1185">Reference proteome</keyword>
<dbReference type="InterPro" id="IPR016195">
    <property type="entry name" value="Pol/histidinol_Pase-like"/>
</dbReference>
<dbReference type="STRING" id="1562970.ING2E5B_1585"/>
<name>A0A098C1P2_9BACT</name>
<dbReference type="EMBL" id="LN515532">
    <property type="protein sequence ID" value="CEA16333.1"/>
    <property type="molecule type" value="Genomic_DNA"/>
</dbReference>
<dbReference type="Pfam" id="PF02811">
    <property type="entry name" value="PHP"/>
    <property type="match status" value="1"/>
</dbReference>
<accession>A0A098C1P2</accession>
<dbReference type="OrthoDB" id="9804333at2"/>
<sequence>MINVNAHLHTPYSFSAFRDIDDALDRAVAENVKVVGINDFYTAKGFEKWKEGCYKRKLYPLFGIEFISLNQEDQNAGVRVNDPANPGRTYLSGKGMSFPFRIAEPFASELKAVEIESNKQVEEMLHRLNDYLNNLSVGIELDLEWIKVNLTLGSLRERHIARALRQKVYENCDNDEGKILLLFRKIFNGRELSASLSDIAGVENEIRSRLLKAGGAAYVPEEPSVFLPFQSVCDIILAGGGIPTYPFLADNVNGEYTDFERDMEGAAVQLRERGIHSVEFITTRNDINLLEKYTCYFYDQGFIVTFGTEHNSPVMEPLMLFARDGVPLTDRLKKINFEGACVIAAHQHIVAQGLEGYIDEEGEADYSKRDEFIKLGEELIKSIVQDERDS</sequence>
<evidence type="ECO:0000313" key="3">
    <source>
        <dbReference type="Proteomes" id="UP000032417"/>
    </source>
</evidence>
<dbReference type="InterPro" id="IPR004013">
    <property type="entry name" value="PHP_dom"/>
</dbReference>
<dbReference type="Gene3D" id="3.20.20.140">
    <property type="entry name" value="Metal-dependent hydrolases"/>
    <property type="match status" value="1"/>
</dbReference>